<reference evidence="1 2" key="1">
    <citation type="submission" date="2013-12" db="EMBL/GenBank/DDBJ databases">
        <title>Annotated genome of Streptomyces scopuliridis.</title>
        <authorList>
            <person name="Olson J.B."/>
        </authorList>
    </citation>
    <scope>NUCLEOTIDE SEQUENCE [LARGE SCALE GENOMIC DNA]</scope>
    <source>
        <strain evidence="1 2">RB72</strain>
    </source>
</reference>
<organism evidence="1 2">
    <name type="scientific">Streptomyces scopuliridis RB72</name>
    <dbReference type="NCBI Taxonomy" id="1440053"/>
    <lineage>
        <taxon>Bacteria</taxon>
        <taxon>Bacillati</taxon>
        <taxon>Actinomycetota</taxon>
        <taxon>Actinomycetes</taxon>
        <taxon>Kitasatosporales</taxon>
        <taxon>Streptomycetaceae</taxon>
        <taxon>Streptomyces</taxon>
    </lineage>
</organism>
<evidence type="ECO:0000313" key="2">
    <source>
        <dbReference type="Proteomes" id="UP000245992"/>
    </source>
</evidence>
<protein>
    <recommendedName>
        <fullName evidence="3">Protein kilB</fullName>
    </recommendedName>
</protein>
<proteinExistence type="predicted"/>
<comment type="caution">
    <text evidence="1">The sequence shown here is derived from an EMBL/GenBank/DDBJ whole genome shotgun (WGS) entry which is preliminary data.</text>
</comment>
<dbReference type="EMBL" id="AZSP01000040">
    <property type="protein sequence ID" value="PVE13141.1"/>
    <property type="molecule type" value="Genomic_DNA"/>
</dbReference>
<keyword evidence="2" id="KW-1185">Reference proteome</keyword>
<dbReference type="RefSeq" id="WP_030355997.1">
    <property type="nucleotide sequence ID" value="NZ_AZSP01000040.1"/>
</dbReference>
<dbReference type="Proteomes" id="UP000245992">
    <property type="component" value="Unassembled WGS sequence"/>
</dbReference>
<sequence>MISTLIAVLGTLAGVVISGLFQHRAAGRTEAAARTAELRRERLAAVTELAGRISAHRRAMYMRGDARLRGESAERVEQLRAESHVTRSEVTEPLVRVRILVQDPAVRAAADFMVAATFGMRRADGTTDAALTREGLTAARETALDAHDAFVDVAGQYLSV</sequence>
<dbReference type="OrthoDB" id="4320274at2"/>
<name>A0A2T7TDF8_9ACTN</name>
<gene>
    <name evidence="1" type="ORF">Y717_22005</name>
</gene>
<evidence type="ECO:0000313" key="1">
    <source>
        <dbReference type="EMBL" id="PVE13141.1"/>
    </source>
</evidence>
<dbReference type="AlphaFoldDB" id="A0A2T7TDF8"/>
<evidence type="ECO:0008006" key="3">
    <source>
        <dbReference type="Google" id="ProtNLM"/>
    </source>
</evidence>
<accession>A0A2T7TDF8</accession>